<evidence type="ECO:0000313" key="5">
    <source>
        <dbReference type="EMBL" id="GHB90890.1"/>
    </source>
</evidence>
<accession>A0A8J3DCW6</accession>
<evidence type="ECO:0000259" key="4">
    <source>
        <dbReference type="Pfam" id="PF10672"/>
    </source>
</evidence>
<sequence>MDDYSLLDSGHGRKLERFGKVTLDRPCAQAVWNPAHPTRWKQADAFFTRENGLEWRGRDRLPESWLASINGVQMKLSTTDFGHLGVFPETRAMWDWIRASLEKETSRRKEPLNFLNLFAYSGGATLAAAQGGGHCCHVDASKGMVEWARENARLNGLQDHPVRWIVDDCNKFLQREQRRNRRYDAILLDPPSFGRGKSGELYKIEHALMETLDLVKNVLSDRPCFVYLTSHTPGFTPIVLQNLLRQLLAKGKVEAGEMLLSGEPDALCVPSGAWARWIM</sequence>
<comment type="caution">
    <text evidence="5">The sequence shown here is derived from an EMBL/GenBank/DDBJ whole genome shotgun (WGS) entry which is preliminary data.</text>
</comment>
<reference evidence="5" key="1">
    <citation type="journal article" date="2014" name="Int. J. Syst. Evol. Microbiol.">
        <title>Complete genome sequence of Corynebacterium casei LMG S-19264T (=DSM 44701T), isolated from a smear-ripened cheese.</title>
        <authorList>
            <consortium name="US DOE Joint Genome Institute (JGI-PGF)"/>
            <person name="Walter F."/>
            <person name="Albersmeier A."/>
            <person name="Kalinowski J."/>
            <person name="Ruckert C."/>
        </authorList>
    </citation>
    <scope>NUCLEOTIDE SEQUENCE</scope>
    <source>
        <strain evidence="5">KCTC 12870</strain>
    </source>
</reference>
<keyword evidence="1 5" id="KW-0489">Methyltransferase</keyword>
<dbReference type="GO" id="GO:0032259">
    <property type="term" value="P:methylation"/>
    <property type="evidence" value="ECO:0007669"/>
    <property type="project" value="UniProtKB-KW"/>
</dbReference>
<dbReference type="Pfam" id="PF10672">
    <property type="entry name" value="Methyltrans_SAM"/>
    <property type="match status" value="1"/>
</dbReference>
<keyword evidence="6" id="KW-1185">Reference proteome</keyword>
<name>A0A8J3DCW6_9BACT</name>
<dbReference type="InterPro" id="IPR013780">
    <property type="entry name" value="Glyco_hydro_b"/>
</dbReference>
<evidence type="ECO:0000256" key="1">
    <source>
        <dbReference type="ARBA" id="ARBA00022603"/>
    </source>
</evidence>
<dbReference type="InterPro" id="IPR019614">
    <property type="entry name" value="SAM-dep_methyl-trfase"/>
</dbReference>
<evidence type="ECO:0000313" key="6">
    <source>
        <dbReference type="Proteomes" id="UP000642829"/>
    </source>
</evidence>
<keyword evidence="3" id="KW-0949">S-adenosyl-L-methionine</keyword>
<dbReference type="AlphaFoldDB" id="A0A8J3DCW6"/>
<gene>
    <name evidence="5" type="ORF">GCM10007047_02170</name>
</gene>
<dbReference type="GO" id="GO:0008168">
    <property type="term" value="F:methyltransferase activity"/>
    <property type="evidence" value="ECO:0007669"/>
    <property type="project" value="UniProtKB-KW"/>
</dbReference>
<dbReference type="Gene3D" id="2.60.40.1180">
    <property type="entry name" value="Golgi alpha-mannosidase II"/>
    <property type="match status" value="1"/>
</dbReference>
<dbReference type="PANTHER" id="PTHR43042:SF2">
    <property type="entry name" value="SAM-DEPENDENT METHYLTRANSFERASE"/>
    <property type="match status" value="1"/>
</dbReference>
<evidence type="ECO:0000256" key="2">
    <source>
        <dbReference type="ARBA" id="ARBA00022679"/>
    </source>
</evidence>
<feature type="domain" description="S-adenosylmethionine-dependent methyltransferase" evidence="4">
    <location>
        <begin position="45"/>
        <end position="197"/>
    </location>
</feature>
<protein>
    <submittedName>
        <fullName evidence="5">SAM-dependent methyltransferase</fullName>
    </submittedName>
</protein>
<dbReference type="PANTHER" id="PTHR43042">
    <property type="entry name" value="SAM-DEPENDENT METHYLTRANSFERASE"/>
    <property type="match status" value="1"/>
</dbReference>
<dbReference type="RefSeq" id="WP_189510974.1">
    <property type="nucleotide sequence ID" value="NZ_BMXG01000001.1"/>
</dbReference>
<dbReference type="CDD" id="cd02440">
    <property type="entry name" value="AdoMet_MTases"/>
    <property type="match status" value="1"/>
</dbReference>
<dbReference type="SUPFAM" id="SSF53335">
    <property type="entry name" value="S-adenosyl-L-methionine-dependent methyltransferases"/>
    <property type="match status" value="1"/>
</dbReference>
<proteinExistence type="predicted"/>
<evidence type="ECO:0000256" key="3">
    <source>
        <dbReference type="ARBA" id="ARBA00022691"/>
    </source>
</evidence>
<dbReference type="InterPro" id="IPR029063">
    <property type="entry name" value="SAM-dependent_MTases_sf"/>
</dbReference>
<organism evidence="5 6">
    <name type="scientific">Cerasicoccus arenae</name>
    <dbReference type="NCBI Taxonomy" id="424488"/>
    <lineage>
        <taxon>Bacteria</taxon>
        <taxon>Pseudomonadati</taxon>
        <taxon>Verrucomicrobiota</taxon>
        <taxon>Opitutia</taxon>
        <taxon>Puniceicoccales</taxon>
        <taxon>Cerasicoccaceae</taxon>
        <taxon>Cerasicoccus</taxon>
    </lineage>
</organism>
<keyword evidence="2" id="KW-0808">Transferase</keyword>
<dbReference type="Gene3D" id="3.40.50.150">
    <property type="entry name" value="Vaccinia Virus protein VP39"/>
    <property type="match status" value="1"/>
</dbReference>
<dbReference type="Proteomes" id="UP000642829">
    <property type="component" value="Unassembled WGS sequence"/>
</dbReference>
<reference evidence="5" key="2">
    <citation type="submission" date="2020-09" db="EMBL/GenBank/DDBJ databases">
        <authorList>
            <person name="Sun Q."/>
            <person name="Kim S."/>
        </authorList>
    </citation>
    <scope>NUCLEOTIDE SEQUENCE</scope>
    <source>
        <strain evidence="5">KCTC 12870</strain>
    </source>
</reference>
<dbReference type="EMBL" id="BMXG01000001">
    <property type="protein sequence ID" value="GHB90890.1"/>
    <property type="molecule type" value="Genomic_DNA"/>
</dbReference>